<dbReference type="SUPFAM" id="SSF53756">
    <property type="entry name" value="UDP-Glycosyltransferase/glycogen phosphorylase"/>
    <property type="match status" value="1"/>
</dbReference>
<reference evidence="3 4" key="1">
    <citation type="journal article" date="2016" name="Nat. Commun.">
        <title>Thousands of microbial genomes shed light on interconnected biogeochemical processes in an aquifer system.</title>
        <authorList>
            <person name="Anantharaman K."/>
            <person name="Brown C.T."/>
            <person name="Hug L.A."/>
            <person name="Sharon I."/>
            <person name="Castelle C.J."/>
            <person name="Probst A.J."/>
            <person name="Thomas B.C."/>
            <person name="Singh A."/>
            <person name="Wilkins M.J."/>
            <person name="Karaoz U."/>
            <person name="Brodie E.L."/>
            <person name="Williams K.H."/>
            <person name="Hubbard S.S."/>
            <person name="Banfield J.F."/>
        </authorList>
    </citation>
    <scope>NUCLEOTIDE SEQUENCE [LARGE SCALE GENOMIC DNA]</scope>
</reference>
<dbReference type="PANTHER" id="PTHR45947">
    <property type="entry name" value="SULFOQUINOVOSYL TRANSFERASE SQD2"/>
    <property type="match status" value="1"/>
</dbReference>
<gene>
    <name evidence="3" type="ORF">A2936_02850</name>
</gene>
<dbReference type="Pfam" id="PF13439">
    <property type="entry name" value="Glyco_transf_4"/>
    <property type="match status" value="1"/>
</dbReference>
<dbReference type="InterPro" id="IPR001296">
    <property type="entry name" value="Glyco_trans_1"/>
</dbReference>
<dbReference type="CDD" id="cd03801">
    <property type="entry name" value="GT4_PimA-like"/>
    <property type="match status" value="1"/>
</dbReference>
<accession>A0A1F7UPT1</accession>
<feature type="domain" description="Glycosyltransferase subfamily 4-like N-terminal" evidence="2">
    <location>
        <begin position="16"/>
        <end position="187"/>
    </location>
</feature>
<dbReference type="Proteomes" id="UP000176846">
    <property type="component" value="Unassembled WGS sequence"/>
</dbReference>
<feature type="domain" description="Glycosyl transferase family 1" evidence="1">
    <location>
        <begin position="208"/>
        <end position="364"/>
    </location>
</feature>
<dbReference type="GO" id="GO:0016757">
    <property type="term" value="F:glycosyltransferase activity"/>
    <property type="evidence" value="ECO:0007669"/>
    <property type="project" value="InterPro"/>
</dbReference>
<dbReference type="Pfam" id="PF00534">
    <property type="entry name" value="Glycos_transf_1"/>
    <property type="match status" value="1"/>
</dbReference>
<evidence type="ECO:0000259" key="2">
    <source>
        <dbReference type="Pfam" id="PF13439"/>
    </source>
</evidence>
<evidence type="ECO:0008006" key="5">
    <source>
        <dbReference type="Google" id="ProtNLM"/>
    </source>
</evidence>
<organism evidence="3 4">
    <name type="scientific">Candidatus Uhrbacteria bacterium RIFCSPLOWO2_01_FULL_47_25</name>
    <dbReference type="NCBI Taxonomy" id="1802402"/>
    <lineage>
        <taxon>Bacteria</taxon>
        <taxon>Candidatus Uhriibacteriota</taxon>
    </lineage>
</organism>
<evidence type="ECO:0000313" key="3">
    <source>
        <dbReference type="EMBL" id="OGL80281.1"/>
    </source>
</evidence>
<name>A0A1F7UPT1_9BACT</name>
<dbReference type="PANTHER" id="PTHR45947:SF3">
    <property type="entry name" value="SULFOQUINOVOSYL TRANSFERASE SQD2"/>
    <property type="match status" value="1"/>
</dbReference>
<dbReference type="InterPro" id="IPR028098">
    <property type="entry name" value="Glyco_trans_4-like_N"/>
</dbReference>
<dbReference type="EMBL" id="MGEK01000039">
    <property type="protein sequence ID" value="OGL80281.1"/>
    <property type="molecule type" value="Genomic_DNA"/>
</dbReference>
<evidence type="ECO:0000259" key="1">
    <source>
        <dbReference type="Pfam" id="PF00534"/>
    </source>
</evidence>
<dbReference type="InterPro" id="IPR050194">
    <property type="entry name" value="Glycosyltransferase_grp1"/>
</dbReference>
<comment type="caution">
    <text evidence="3">The sequence shown here is derived from an EMBL/GenBank/DDBJ whole genome shotgun (WGS) entry which is preliminary data.</text>
</comment>
<protein>
    <recommendedName>
        <fullName evidence="5">Glycosyltransferase subfamily 4-like N-terminal domain-containing protein</fullName>
    </recommendedName>
</protein>
<proteinExistence type="predicted"/>
<dbReference type="Gene3D" id="3.40.50.2000">
    <property type="entry name" value="Glycogen Phosphorylase B"/>
    <property type="match status" value="2"/>
</dbReference>
<dbReference type="AlphaFoldDB" id="A0A1F7UPT1"/>
<evidence type="ECO:0000313" key="4">
    <source>
        <dbReference type="Proteomes" id="UP000176846"/>
    </source>
</evidence>
<sequence>MNKLLIFAAVYHPYKGGYTESMHELAKRLAQKGWAVTVLACNTHRRAEQEIIDGIEVKRIPCVNPKWLNSTFPIPLPFPKTFRILKIALSPIPDLISTQTRFFPTAWLGFFIGKIKNIPIAHTERGAIHSIVSSRLISWISAIIDHTLGWIIVRFSNMVIGVSDASCQFLRHLGAKNPLKIYNGVDTVFWQNPSVISHGSSVISQLSITFVGRLIYSKGVQDLLHAVVQIKNVRKQEPKNIIVNIVGDGTYRPVLERFTHELKLDDNIRFLGEMTKEQVREILWQTDIFVNPSHSEGLPRSVLEAAAAGLPIIATDVGGTNEIIPDDSYGLLIPSKNPNALAEKLAALTNDENLRTHLGGNAQRYVKEHFDWDKITEQYIGVMEQLTINN</sequence>